<dbReference type="InterPro" id="IPR018297">
    <property type="entry name" value="A/G_cyclase_CS"/>
</dbReference>
<dbReference type="Gene3D" id="3.30.70.1230">
    <property type="entry name" value="Nucleotide cyclase"/>
    <property type="match status" value="1"/>
</dbReference>
<dbReference type="InterPro" id="IPR041664">
    <property type="entry name" value="AAA_16"/>
</dbReference>
<organism evidence="9 10">
    <name type="scientific">Muriicola jejuensis</name>
    <dbReference type="NCBI Taxonomy" id="504488"/>
    <lineage>
        <taxon>Bacteria</taxon>
        <taxon>Pseudomonadati</taxon>
        <taxon>Bacteroidota</taxon>
        <taxon>Flavobacteriia</taxon>
        <taxon>Flavobacteriales</taxon>
        <taxon>Flavobacteriaceae</taxon>
        <taxon>Muriicola</taxon>
    </lineage>
</organism>
<dbReference type="EMBL" id="JAABOP010000001">
    <property type="protein sequence ID" value="NER10010.1"/>
    <property type="molecule type" value="Genomic_DNA"/>
</dbReference>
<sequence>METIPGYQLREKLYSGAKTTIYRAIRKSDGLSVVLKNSAYNPSLSEINRYKNEFRIANTISSKRTVKYLDLEHREDSISIIAEDFGGVTLRQFMDENQIELGLFLDLASKITEALGEIHEHLIIHKNLTPFNIFINPVTYEVKINDFSICSSLQREKQSLSAVNDIEGTLEYISPEQTGRMNRSIDYRSDFYTLGIVFYEMLSGSRPFESVDKLTLIHSHMATPPAPLNEVTSGIPNMISDIVSKLLSKTAELRYRSAFGLLSDLNRCRDEYLERNSITEFELGKDDISSQFSIPEKLYGRDKEIELLLSAFERVCNGSREIFMVSGYSGIGKSVLVHEILKPVVARNGYFINGKFDQFQRNLPYSAMISAYRLLIQQFLTEGEERLAIWREKFLSAFGPNGQLMIDVIPELELIIGKQSTPIPLSGEAARNRFTIVFRNFIKSLPSQEHPLVVFLDDLQWADMATIDLIHDMMKVAVNSESQYLFLIGAYRDNEVSAAHPLMIMFNRIMEFGVVINNIELAPLSFDDTRNLIADALESEENVESLVKIIYEKTAGNPFFINQFLRELYQEKLLLFNSEEGVWLWNRDHIKQKNYTDNVIDLMSSKILRLGETAKNAVKIASIVGVRYEVAILSNLLGKPKKEIRSDLSEAVEEGLILPILNSVGLISDYKFIHDRVQQAAYSLLVKDESIKLHYKIGKLMLEASKEEIEIKLFDIVTHLNLSHRFLENEEEKNKLAQLNLQAASRAKSSNAYGAAQEYVKAGMSLLPANSWASEYDLTLALHTTGIEISLLNKDFAQLDRLLASVEENSRELKDKVPSLEFKIQALADQSKLIEAISEARSVLSLLGVKLPKKPGNMDIMAGLMSTKWAIGRKKAHEIINLPEMQDPLKLAAMRILISTASSAFLAMPNMFPVIVFNLVKLSLKHGNSKYSTYGYVTYGLILCGALGHMKSGNHFGNIALDIMHRYDATALKAKTYFVYYAFIYQWQFPIRDTFDYFLEGYKSGLETGDFEYGGWSIFHHSTYSFFAGEPLGENVRNLLEMKMQGEKLGIKQVTLLMDIWIPAMNFLIGNSPHENQMIGAEFEDELLPVLKDLNYSTGIFERYLTVGMCNYYFGDYRQAQKCFNEAEPLIESVMGLEYTPQFYYFAALSIIGATEGKRSKKLKGYLKKLKKWSKDCPENYQHKYELVMAENYRVKNKNIKAADYYERAIENAHQNKYLNDEAIANESAAKFYIAQNKNDIALTYVVKARYAYLKWGAMAKVESLDQQYGKLLSLAILTTSDYRNKYYKNDYTPTDKSAGTESTSMDILTVLKASQTISSEIVLENFLIKVMKLITQNAGAEKGFLLLEKDGQYFIEAESYQNTEKIKTLQSIPVEDCGLLAETVVKYVALTKESVILDNASASSKFANDKYIQSGIPKSILCMPFLNHGKTQGIIYLANDLSVGAFTENRLALLRLLTGQIAISIENALFYDQLEQRVKDRTTELQEEKKKSDDLLLNILPADVAEELKELGHFKARNFEQVTVMFTDFVDFTILAETMSPEELVAEIDTFFRGFDEIISKNSMEKIKTIGDAYLCVSGMPENNEKSVESAVQSALEMQEFVRKYNANRSSKDQRSFGLRIGIHTGPLVAGIVGAKKFAYDIWGDTVNVAARMEQNCLPGKINISESTYSLLNNKQTDSTSDQSKTFHFQYRGNLEVKNKGNMKMYFVDSVKE</sequence>
<proteinExistence type="inferred from homology"/>
<keyword evidence="6" id="KW-1133">Transmembrane helix</keyword>
<dbReference type="InterPro" id="IPR001054">
    <property type="entry name" value="A/G_cyclase"/>
</dbReference>
<protein>
    <submittedName>
        <fullName evidence="9">AAA family ATPase</fullName>
    </submittedName>
</protein>
<dbReference type="PANTHER" id="PTHR43642">
    <property type="entry name" value="HYBRID SIGNAL TRANSDUCTION HISTIDINE KINASE G"/>
    <property type="match status" value="1"/>
</dbReference>
<dbReference type="SUPFAM" id="SSF55073">
    <property type="entry name" value="Nucleotide cyclase"/>
    <property type="match status" value="1"/>
</dbReference>
<dbReference type="SMART" id="SM00220">
    <property type="entry name" value="S_TKc"/>
    <property type="match status" value="1"/>
</dbReference>
<feature type="transmembrane region" description="Helical" evidence="6">
    <location>
        <begin position="931"/>
        <end position="950"/>
    </location>
</feature>
<comment type="subcellular location">
    <subcellularLocation>
        <location evidence="1">Membrane</location>
        <topology evidence="1">Single-pass membrane protein</topology>
    </subcellularLocation>
</comment>
<dbReference type="SUPFAM" id="SSF56112">
    <property type="entry name" value="Protein kinase-like (PK-like)"/>
    <property type="match status" value="1"/>
</dbReference>
<evidence type="ECO:0000259" key="8">
    <source>
        <dbReference type="PROSITE" id="PS50125"/>
    </source>
</evidence>
<feature type="domain" description="Guanylate cyclase" evidence="8">
    <location>
        <begin position="1524"/>
        <end position="1655"/>
    </location>
</feature>
<dbReference type="Gene3D" id="3.30.450.40">
    <property type="match status" value="1"/>
</dbReference>
<dbReference type="CDD" id="cd07302">
    <property type="entry name" value="CHD"/>
    <property type="match status" value="1"/>
</dbReference>
<dbReference type="GO" id="GO:0004672">
    <property type="term" value="F:protein kinase activity"/>
    <property type="evidence" value="ECO:0007669"/>
    <property type="project" value="InterPro"/>
</dbReference>
<dbReference type="InterPro" id="IPR011009">
    <property type="entry name" value="Kinase-like_dom_sf"/>
</dbReference>
<dbReference type="Pfam" id="PF00069">
    <property type="entry name" value="Pkinase"/>
    <property type="match status" value="1"/>
</dbReference>
<keyword evidence="6" id="KW-0472">Membrane</keyword>
<evidence type="ECO:0000313" key="9">
    <source>
        <dbReference type="EMBL" id="NER10010.1"/>
    </source>
</evidence>
<evidence type="ECO:0000256" key="4">
    <source>
        <dbReference type="RuleBase" id="RU000405"/>
    </source>
</evidence>
<dbReference type="PROSITE" id="PS00452">
    <property type="entry name" value="GUANYLATE_CYCLASE_1"/>
    <property type="match status" value="1"/>
</dbReference>
<reference evidence="9 10" key="1">
    <citation type="submission" date="2020-01" db="EMBL/GenBank/DDBJ databases">
        <title>Muriicola jejuensis KCTC 22299.</title>
        <authorList>
            <person name="Wang G."/>
        </authorList>
    </citation>
    <scope>NUCLEOTIDE SEQUENCE [LARGE SCALE GENOMIC DNA]</scope>
    <source>
        <strain evidence="9 10">KCTC 22299</strain>
    </source>
</reference>
<dbReference type="Pfam" id="PF13191">
    <property type="entry name" value="AAA_16"/>
    <property type="match status" value="1"/>
</dbReference>
<dbReference type="Gene3D" id="3.30.200.20">
    <property type="entry name" value="Phosphorylase Kinase, domain 1"/>
    <property type="match status" value="1"/>
</dbReference>
<feature type="coiled-coil region" evidence="5">
    <location>
        <begin position="789"/>
        <end position="816"/>
    </location>
</feature>
<keyword evidence="5" id="KW-0175">Coiled coil</keyword>
<dbReference type="SMART" id="SM00065">
    <property type="entry name" value="GAF"/>
    <property type="match status" value="1"/>
</dbReference>
<keyword evidence="6" id="KW-0812">Transmembrane</keyword>
<dbReference type="InterPro" id="IPR053159">
    <property type="entry name" value="Hybrid_Histidine_Kinase"/>
</dbReference>
<dbReference type="Gene3D" id="3.40.50.300">
    <property type="entry name" value="P-loop containing nucleotide triphosphate hydrolases"/>
    <property type="match status" value="1"/>
</dbReference>
<dbReference type="Proteomes" id="UP000468443">
    <property type="component" value="Unassembled WGS sequence"/>
</dbReference>
<evidence type="ECO:0000256" key="3">
    <source>
        <dbReference type="ARBA" id="ARBA00023239"/>
    </source>
</evidence>
<dbReference type="GO" id="GO:0035556">
    <property type="term" value="P:intracellular signal transduction"/>
    <property type="evidence" value="ECO:0007669"/>
    <property type="project" value="InterPro"/>
</dbReference>
<dbReference type="SUPFAM" id="SSF52540">
    <property type="entry name" value="P-loop containing nucleoside triphosphate hydrolases"/>
    <property type="match status" value="1"/>
</dbReference>
<comment type="caution">
    <text evidence="9">The sequence shown here is derived from an EMBL/GenBank/DDBJ whole genome shotgun (WGS) entry which is preliminary data.</text>
</comment>
<dbReference type="GO" id="GO:0016020">
    <property type="term" value="C:membrane"/>
    <property type="evidence" value="ECO:0007669"/>
    <property type="project" value="UniProtKB-SubCell"/>
</dbReference>
<dbReference type="InterPro" id="IPR000719">
    <property type="entry name" value="Prot_kinase_dom"/>
</dbReference>
<feature type="transmembrane region" description="Helical" evidence="6">
    <location>
        <begin position="896"/>
        <end position="919"/>
    </location>
</feature>
<dbReference type="PANTHER" id="PTHR43642:SF1">
    <property type="entry name" value="HYBRID SIGNAL TRANSDUCTION HISTIDINE KINASE G"/>
    <property type="match status" value="1"/>
</dbReference>
<dbReference type="SMART" id="SM00044">
    <property type="entry name" value="CYCc"/>
    <property type="match status" value="1"/>
</dbReference>
<dbReference type="PROSITE" id="PS50011">
    <property type="entry name" value="PROTEIN_KINASE_DOM"/>
    <property type="match status" value="1"/>
</dbReference>
<dbReference type="CDD" id="cd14014">
    <property type="entry name" value="STKc_PknB_like"/>
    <property type="match status" value="1"/>
</dbReference>
<evidence type="ECO:0000256" key="2">
    <source>
        <dbReference type="ARBA" id="ARBA00022741"/>
    </source>
</evidence>
<dbReference type="SUPFAM" id="SSF55781">
    <property type="entry name" value="GAF domain-like"/>
    <property type="match status" value="1"/>
</dbReference>
<dbReference type="GO" id="GO:0004016">
    <property type="term" value="F:adenylate cyclase activity"/>
    <property type="evidence" value="ECO:0007669"/>
    <property type="project" value="UniProtKB-ARBA"/>
</dbReference>
<comment type="similarity">
    <text evidence="4">Belongs to the adenylyl cyclase class-4/guanylyl cyclase family.</text>
</comment>
<evidence type="ECO:0000256" key="1">
    <source>
        <dbReference type="ARBA" id="ARBA00004167"/>
    </source>
</evidence>
<evidence type="ECO:0000313" key="10">
    <source>
        <dbReference type="Proteomes" id="UP000468443"/>
    </source>
</evidence>
<dbReference type="PROSITE" id="PS50125">
    <property type="entry name" value="GUANYLATE_CYCLASE_2"/>
    <property type="match status" value="1"/>
</dbReference>
<evidence type="ECO:0000256" key="5">
    <source>
        <dbReference type="SAM" id="Coils"/>
    </source>
</evidence>
<accession>A0A6P0UBY8</accession>
<dbReference type="InterPro" id="IPR029787">
    <property type="entry name" value="Nucleotide_cyclase"/>
</dbReference>
<dbReference type="Gene3D" id="1.10.510.10">
    <property type="entry name" value="Transferase(Phosphotransferase) domain 1"/>
    <property type="match status" value="1"/>
</dbReference>
<dbReference type="InterPro" id="IPR027417">
    <property type="entry name" value="P-loop_NTPase"/>
</dbReference>
<dbReference type="GO" id="GO:0009190">
    <property type="term" value="P:cyclic nucleotide biosynthetic process"/>
    <property type="evidence" value="ECO:0007669"/>
    <property type="project" value="InterPro"/>
</dbReference>
<evidence type="ECO:0000256" key="6">
    <source>
        <dbReference type="SAM" id="Phobius"/>
    </source>
</evidence>
<feature type="domain" description="Protein kinase" evidence="7">
    <location>
        <begin position="7"/>
        <end position="273"/>
    </location>
</feature>
<dbReference type="Pfam" id="PF00211">
    <property type="entry name" value="Guanylate_cyc"/>
    <property type="match status" value="1"/>
</dbReference>
<dbReference type="Pfam" id="PF01590">
    <property type="entry name" value="GAF"/>
    <property type="match status" value="1"/>
</dbReference>
<dbReference type="GO" id="GO:0005524">
    <property type="term" value="F:ATP binding"/>
    <property type="evidence" value="ECO:0007669"/>
    <property type="project" value="InterPro"/>
</dbReference>
<keyword evidence="3 4" id="KW-0456">Lyase</keyword>
<dbReference type="InterPro" id="IPR003018">
    <property type="entry name" value="GAF"/>
</dbReference>
<dbReference type="InterPro" id="IPR029016">
    <property type="entry name" value="GAF-like_dom_sf"/>
</dbReference>
<keyword evidence="10" id="KW-1185">Reference proteome</keyword>
<keyword evidence="2" id="KW-0547">Nucleotide-binding</keyword>
<name>A0A6P0UBY8_9FLAO</name>
<gene>
    <name evidence="9" type="ORF">GWK09_05750</name>
</gene>
<evidence type="ECO:0000259" key="7">
    <source>
        <dbReference type="PROSITE" id="PS50011"/>
    </source>
</evidence>